<reference evidence="3 4" key="1">
    <citation type="submission" date="2020-05" db="EMBL/GenBank/DDBJ databases">
        <title>Gimesia benthica sp. nov., a novel planctomycete isolated from a deep-sea water sample of the Northwest Indian Ocean.</title>
        <authorList>
            <person name="Wang J."/>
            <person name="Ruan C."/>
            <person name="Song L."/>
            <person name="Zhu Y."/>
            <person name="Li A."/>
            <person name="Zheng X."/>
            <person name="Wang L."/>
            <person name="Lu Z."/>
            <person name="Huang Y."/>
            <person name="Du W."/>
            <person name="Zhou Y."/>
            <person name="Huang L."/>
            <person name="Dai X."/>
        </authorList>
    </citation>
    <scope>NUCLEOTIDE SEQUENCE [LARGE SCALE GENOMIC DNA]</scope>
    <source>
        <strain evidence="3 4">YYQ-30</strain>
    </source>
</reference>
<evidence type="ECO:0000313" key="3">
    <source>
        <dbReference type="EMBL" id="NNU82231.1"/>
    </source>
</evidence>
<dbReference type="RefSeq" id="WP_171327100.1">
    <property type="nucleotide sequence ID" value="NZ_JABFBC010000010.1"/>
</dbReference>
<organism evidence="3 4">
    <name type="scientific">Halovulum dunhuangense</name>
    <dbReference type="NCBI Taxonomy" id="1505036"/>
    <lineage>
        <taxon>Bacteria</taxon>
        <taxon>Pseudomonadati</taxon>
        <taxon>Pseudomonadota</taxon>
        <taxon>Alphaproteobacteria</taxon>
        <taxon>Rhodobacterales</taxon>
        <taxon>Paracoccaceae</taxon>
        <taxon>Halovulum</taxon>
    </lineage>
</organism>
<evidence type="ECO:0000313" key="4">
    <source>
        <dbReference type="Proteomes" id="UP000572377"/>
    </source>
</evidence>
<dbReference type="SUPFAM" id="SSF53098">
    <property type="entry name" value="Ribonuclease H-like"/>
    <property type="match status" value="1"/>
</dbReference>
<accession>A0A849L895</accession>
<evidence type="ECO:0000256" key="1">
    <source>
        <dbReference type="SAM" id="MobiDB-lite"/>
    </source>
</evidence>
<dbReference type="Proteomes" id="UP000572377">
    <property type="component" value="Unassembled WGS sequence"/>
</dbReference>
<dbReference type="InterPro" id="IPR012337">
    <property type="entry name" value="RNaseH-like_sf"/>
</dbReference>
<gene>
    <name evidence="3" type="ORF">HMH01_17480</name>
</gene>
<dbReference type="PANTHER" id="PTHR47515:SF1">
    <property type="entry name" value="BLR2054 PROTEIN"/>
    <property type="match status" value="1"/>
</dbReference>
<dbReference type="PANTHER" id="PTHR47515">
    <property type="entry name" value="LOW CALCIUM RESPONSE LOCUS PROTEIN T"/>
    <property type="match status" value="1"/>
</dbReference>
<dbReference type="GO" id="GO:0015074">
    <property type="term" value="P:DNA integration"/>
    <property type="evidence" value="ECO:0007669"/>
    <property type="project" value="InterPro"/>
</dbReference>
<proteinExistence type="predicted"/>
<sequence length="197" mass="21996">MGREHGFSDGTICNWKAKDGGFDASEAGRLTFADDRKIDWHDIAPRTSPSLNGITESFKGRLLDGLLPETLSPSLNHARATLAAWRRDCNTECPHSLLGWRTLAELAETLTPQRGLALRNPHNSAQRPVAQPARIRRPSSGHPRCDIPRPECYILHKRHGSRREREAKSTGRKWMRAARPGTPVDLTRGNRARGASR</sequence>
<evidence type="ECO:0000259" key="2">
    <source>
        <dbReference type="Pfam" id="PF13683"/>
    </source>
</evidence>
<dbReference type="InterPro" id="IPR001584">
    <property type="entry name" value="Integrase_cat-core"/>
</dbReference>
<dbReference type="EMBL" id="JABFBC010000010">
    <property type="protein sequence ID" value="NNU82231.1"/>
    <property type="molecule type" value="Genomic_DNA"/>
</dbReference>
<protein>
    <submittedName>
        <fullName evidence="3">Transposase</fullName>
    </submittedName>
</protein>
<keyword evidence="4" id="KW-1185">Reference proteome</keyword>
<feature type="region of interest" description="Disordered" evidence="1">
    <location>
        <begin position="118"/>
        <end position="197"/>
    </location>
</feature>
<dbReference type="Pfam" id="PF13683">
    <property type="entry name" value="rve_3"/>
    <property type="match status" value="1"/>
</dbReference>
<feature type="domain" description="Integrase catalytic" evidence="2">
    <location>
        <begin position="37"/>
        <end position="102"/>
    </location>
</feature>
<dbReference type="AlphaFoldDB" id="A0A849L895"/>
<name>A0A849L895_9RHOB</name>
<comment type="caution">
    <text evidence="3">The sequence shown here is derived from an EMBL/GenBank/DDBJ whole genome shotgun (WGS) entry which is preliminary data.</text>
</comment>